<comment type="caution">
    <text evidence="7">The sequence shown here is derived from an EMBL/GenBank/DDBJ whole genome shotgun (WGS) entry which is preliminary data.</text>
</comment>
<evidence type="ECO:0000256" key="1">
    <source>
        <dbReference type="ARBA" id="ARBA00023015"/>
    </source>
</evidence>
<keyword evidence="3" id="KW-0804">Transcription</keyword>
<feature type="modified residue" description="4-aspartylphosphate" evidence="4">
    <location>
        <position position="65"/>
    </location>
</feature>
<dbReference type="CDD" id="cd06170">
    <property type="entry name" value="LuxR_C_like"/>
    <property type="match status" value="1"/>
</dbReference>
<feature type="domain" description="HTH luxR-type" evidence="5">
    <location>
        <begin position="146"/>
        <end position="211"/>
    </location>
</feature>
<dbReference type="SUPFAM" id="SSF52172">
    <property type="entry name" value="CheY-like"/>
    <property type="match status" value="1"/>
</dbReference>
<dbReference type="PANTHER" id="PTHR44688:SF16">
    <property type="entry name" value="DNA-BINDING TRANSCRIPTIONAL ACTIVATOR DEVR_DOSR"/>
    <property type="match status" value="1"/>
</dbReference>
<organism evidence="7 8">
    <name type="scientific">Mesosutterella porci</name>
    <dbReference type="NCBI Taxonomy" id="2915351"/>
    <lineage>
        <taxon>Bacteria</taxon>
        <taxon>Pseudomonadati</taxon>
        <taxon>Pseudomonadota</taxon>
        <taxon>Betaproteobacteria</taxon>
        <taxon>Burkholderiales</taxon>
        <taxon>Sutterellaceae</taxon>
        <taxon>Mesosutterella</taxon>
    </lineage>
</organism>
<proteinExistence type="predicted"/>
<dbReference type="PANTHER" id="PTHR44688">
    <property type="entry name" value="DNA-BINDING TRANSCRIPTIONAL ACTIVATOR DEVR_DOSR"/>
    <property type="match status" value="1"/>
</dbReference>
<dbReference type="PRINTS" id="PR00038">
    <property type="entry name" value="HTHLUXR"/>
</dbReference>
<dbReference type="InterPro" id="IPR016032">
    <property type="entry name" value="Sig_transdc_resp-reg_C-effctor"/>
</dbReference>
<evidence type="ECO:0000259" key="6">
    <source>
        <dbReference type="PROSITE" id="PS50110"/>
    </source>
</evidence>
<evidence type="ECO:0000313" key="8">
    <source>
        <dbReference type="Proteomes" id="UP001297600"/>
    </source>
</evidence>
<evidence type="ECO:0000256" key="3">
    <source>
        <dbReference type="ARBA" id="ARBA00023163"/>
    </source>
</evidence>
<evidence type="ECO:0000313" key="7">
    <source>
        <dbReference type="EMBL" id="MCG5029918.1"/>
    </source>
</evidence>
<keyword evidence="1" id="KW-0805">Transcription regulation</keyword>
<dbReference type="PROSITE" id="PS50110">
    <property type="entry name" value="RESPONSE_REGULATORY"/>
    <property type="match status" value="1"/>
</dbReference>
<dbReference type="EMBL" id="JAKNCT010000001">
    <property type="protein sequence ID" value="MCG5029918.1"/>
    <property type="molecule type" value="Genomic_DNA"/>
</dbReference>
<dbReference type="PROSITE" id="PS50043">
    <property type="entry name" value="HTH_LUXR_2"/>
    <property type="match status" value="1"/>
</dbReference>
<feature type="domain" description="Response regulatory" evidence="6">
    <location>
        <begin position="17"/>
        <end position="130"/>
    </location>
</feature>
<dbReference type="SMART" id="SM00421">
    <property type="entry name" value="HTH_LUXR"/>
    <property type="match status" value="1"/>
</dbReference>
<dbReference type="Pfam" id="PF00196">
    <property type="entry name" value="GerE"/>
    <property type="match status" value="1"/>
</dbReference>
<dbReference type="SUPFAM" id="SSF46894">
    <property type="entry name" value="C-terminal effector domain of the bipartite response regulators"/>
    <property type="match status" value="1"/>
</dbReference>
<dbReference type="InterPro" id="IPR011006">
    <property type="entry name" value="CheY-like_superfamily"/>
</dbReference>
<evidence type="ECO:0000259" key="5">
    <source>
        <dbReference type="PROSITE" id="PS50043"/>
    </source>
</evidence>
<name>A0ABS9MPG4_9BURK</name>
<keyword evidence="4" id="KW-0597">Phosphoprotein</keyword>
<dbReference type="InterPro" id="IPR000792">
    <property type="entry name" value="Tscrpt_reg_LuxR_C"/>
</dbReference>
<dbReference type="RefSeq" id="WP_237977574.1">
    <property type="nucleotide sequence ID" value="NZ_JAKNCT010000001.1"/>
</dbReference>
<accession>A0ABS9MPG4</accession>
<dbReference type="Proteomes" id="UP001297600">
    <property type="component" value="Unassembled WGS sequence"/>
</dbReference>
<gene>
    <name evidence="7" type="ORF">MAF45_00405</name>
</gene>
<evidence type="ECO:0000256" key="4">
    <source>
        <dbReference type="PROSITE-ProRule" id="PRU00169"/>
    </source>
</evidence>
<dbReference type="InterPro" id="IPR001789">
    <property type="entry name" value="Sig_transdc_resp-reg_receiver"/>
</dbReference>
<dbReference type="InterPro" id="IPR036388">
    <property type="entry name" value="WH-like_DNA-bd_sf"/>
</dbReference>
<keyword evidence="2" id="KW-0238">DNA-binding</keyword>
<reference evidence="7 8" key="1">
    <citation type="submission" date="2022-02" db="EMBL/GenBank/DDBJ databases">
        <title>Mesosutterella porci, a novel member of the family Sutterellaceae from pig feces.</title>
        <authorList>
            <person name="Wylensek D."/>
            <person name="Clavel T."/>
        </authorList>
    </citation>
    <scope>NUCLEOTIDE SEQUENCE [LARGE SCALE GENOMIC DNA]</scope>
    <source>
        <strain evidence="8">oilRF-744-wt-GAM-9</strain>
    </source>
</reference>
<evidence type="ECO:0000256" key="2">
    <source>
        <dbReference type="ARBA" id="ARBA00023125"/>
    </source>
</evidence>
<sequence>MTAENTKISPEAKGRCTIRLVDDDPSVLRALRAFLTMDDWQVECYASGKDFLASSLEAPGCLVLDVRMPGMTGIEVQEEMIRRGDRLPIIFLSAHGDIELAVDAVKRGARTFLVKPPKPGKLLSEIESACYADIERRKIEAYSESLERLWNTLTASEQEVARLVAKGLSNSTIGSILNISERTVRSHKEEIYSKLDVANAVETADFIRDMEASAEKRP</sequence>
<protein>
    <submittedName>
        <fullName evidence="7">Response regulator</fullName>
    </submittedName>
</protein>
<dbReference type="Gene3D" id="3.40.50.2300">
    <property type="match status" value="1"/>
</dbReference>
<dbReference type="Gene3D" id="1.10.10.10">
    <property type="entry name" value="Winged helix-like DNA-binding domain superfamily/Winged helix DNA-binding domain"/>
    <property type="match status" value="1"/>
</dbReference>
<keyword evidence="8" id="KW-1185">Reference proteome</keyword>
<dbReference type="Pfam" id="PF00072">
    <property type="entry name" value="Response_reg"/>
    <property type="match status" value="1"/>
</dbReference>
<dbReference type="SMART" id="SM00448">
    <property type="entry name" value="REC"/>
    <property type="match status" value="1"/>
</dbReference>